<dbReference type="FunFam" id="2.40.40.10:FF:000003">
    <property type="entry name" value="Endolytic peptidoglycan transglycosylase RlpA"/>
    <property type="match status" value="1"/>
</dbReference>
<evidence type="ECO:0000313" key="9">
    <source>
        <dbReference type="Proteomes" id="UP000248330"/>
    </source>
</evidence>
<dbReference type="GO" id="GO:0005886">
    <property type="term" value="C:plasma membrane"/>
    <property type="evidence" value="ECO:0007669"/>
    <property type="project" value="UniProtKB-SubCell"/>
</dbReference>
<proteinExistence type="inferred from homology"/>
<dbReference type="AlphaFoldDB" id="A0A318ECZ9"/>
<dbReference type="HAMAP" id="MF_02071">
    <property type="entry name" value="RlpA"/>
    <property type="match status" value="1"/>
</dbReference>
<dbReference type="PROSITE" id="PS51257">
    <property type="entry name" value="PROKAR_LIPOPROTEIN"/>
    <property type="match status" value="1"/>
</dbReference>
<dbReference type="GO" id="GO:0042834">
    <property type="term" value="F:peptidoglycan binding"/>
    <property type="evidence" value="ECO:0007669"/>
    <property type="project" value="InterPro"/>
</dbReference>
<keyword evidence="3 4" id="KW-0961">Cell wall biogenesis/degradation</keyword>
<dbReference type="InterPro" id="IPR009009">
    <property type="entry name" value="RlpA-like_DPBB"/>
</dbReference>
<dbReference type="GO" id="GO:0071555">
    <property type="term" value="P:cell wall organization"/>
    <property type="evidence" value="ECO:0007669"/>
    <property type="project" value="UniProtKB-KW"/>
</dbReference>
<keyword evidence="9" id="KW-1185">Reference proteome</keyword>
<feature type="chain" id="PRO_5016470330" description="Endolytic peptidoglycan transglycosylase RlpA" evidence="6">
    <location>
        <begin position="24"/>
        <end position="273"/>
    </location>
</feature>
<dbReference type="InterPro" id="IPR036680">
    <property type="entry name" value="SPOR-like_sf"/>
</dbReference>
<dbReference type="Pfam" id="PF05036">
    <property type="entry name" value="SPOR"/>
    <property type="match status" value="1"/>
</dbReference>
<dbReference type="CDD" id="cd22268">
    <property type="entry name" value="DPBB_RlpA-like"/>
    <property type="match status" value="1"/>
</dbReference>
<protein>
    <recommendedName>
        <fullName evidence="4">Endolytic peptidoglycan transglycosylase RlpA</fullName>
        <ecNumber evidence="4">4.2.2.-</ecNumber>
    </recommendedName>
</protein>
<feature type="domain" description="SPOR" evidence="7">
    <location>
        <begin position="194"/>
        <end position="273"/>
    </location>
</feature>
<comment type="caution">
    <text evidence="8">The sequence shown here is derived from an EMBL/GenBank/DDBJ whole genome shotgun (WGS) entry which is preliminary data.</text>
</comment>
<reference evidence="8 9" key="1">
    <citation type="submission" date="2018-04" db="EMBL/GenBank/DDBJ databases">
        <title>Genomic Encyclopedia of Type Strains, Phase IV (KMG-IV): sequencing the most valuable type-strain genomes for metagenomic binning, comparative biology and taxonomic classification.</title>
        <authorList>
            <person name="Goeker M."/>
        </authorList>
    </citation>
    <scope>NUCLEOTIDE SEQUENCE [LARGE SCALE GENOMIC DNA]</scope>
    <source>
        <strain evidence="8 9">DSM 104150</strain>
    </source>
</reference>
<evidence type="ECO:0000256" key="1">
    <source>
        <dbReference type="ARBA" id="ARBA00022729"/>
    </source>
</evidence>
<dbReference type="EMBL" id="QICN01000002">
    <property type="protein sequence ID" value="PXV70341.1"/>
    <property type="molecule type" value="Genomic_DNA"/>
</dbReference>
<dbReference type="InterPro" id="IPR012997">
    <property type="entry name" value="RplA"/>
</dbReference>
<dbReference type="InterPro" id="IPR007730">
    <property type="entry name" value="SPOR-like_dom"/>
</dbReference>
<evidence type="ECO:0000256" key="2">
    <source>
        <dbReference type="ARBA" id="ARBA00023239"/>
    </source>
</evidence>
<dbReference type="SUPFAM" id="SSF110997">
    <property type="entry name" value="Sporulation related repeat"/>
    <property type="match status" value="1"/>
</dbReference>
<sequence>MRLPARAIALLLMLGLAGCGAPAPKSRPAARSDNPNAGRYALEHDVAPHPDEVPDDIASIPDAVPRAEPRSRGGNSPVYSVFGKTYRVLSDARGFRERGIASWYGKKFHGNRTANGETYDMFRMTAAHKTLPLPSYVRVTRLDNGRSVVVRINDRGPFHKGRVIDLSYAAAAKLDMLGHGSTEVEVVAIDPLEPASPAESWLQIAAYSDPINAVVMREELARHGHRDAQILIDDGEDQPVHRVVLGPFVDTRSAETARLRLQAAGFAATWMRQ</sequence>
<evidence type="ECO:0000256" key="6">
    <source>
        <dbReference type="SAM" id="SignalP"/>
    </source>
</evidence>
<evidence type="ECO:0000259" key="7">
    <source>
        <dbReference type="PROSITE" id="PS51724"/>
    </source>
</evidence>
<dbReference type="Gene3D" id="2.40.40.10">
    <property type="entry name" value="RlpA-like domain"/>
    <property type="match status" value="1"/>
</dbReference>
<dbReference type="Pfam" id="PF03330">
    <property type="entry name" value="DPBB_1"/>
    <property type="match status" value="1"/>
</dbReference>
<gene>
    <name evidence="4" type="primary">rlpA</name>
    <name evidence="8" type="ORF">C8D93_102193</name>
</gene>
<organism evidence="8 9">
    <name type="scientific">Sinimarinibacterium flocculans</name>
    <dbReference type="NCBI Taxonomy" id="985250"/>
    <lineage>
        <taxon>Bacteria</taxon>
        <taxon>Pseudomonadati</taxon>
        <taxon>Pseudomonadota</taxon>
        <taxon>Gammaproteobacteria</taxon>
        <taxon>Nevskiales</taxon>
        <taxon>Nevskiaceae</taxon>
        <taxon>Sinimarinibacterium</taxon>
    </lineage>
</organism>
<dbReference type="RefSeq" id="WP_170123905.1">
    <property type="nucleotide sequence ID" value="NZ_CAKZQT010000038.1"/>
</dbReference>
<keyword evidence="4 8" id="KW-0449">Lipoprotein</keyword>
<feature type="signal peptide" evidence="6">
    <location>
        <begin position="1"/>
        <end position="23"/>
    </location>
</feature>
<dbReference type="PANTHER" id="PTHR34183">
    <property type="entry name" value="ENDOLYTIC PEPTIDOGLYCAN TRANSGLYCOSYLASE RLPA"/>
    <property type="match status" value="1"/>
</dbReference>
<evidence type="ECO:0000313" key="8">
    <source>
        <dbReference type="EMBL" id="PXV70341.1"/>
    </source>
</evidence>
<dbReference type="GO" id="GO:0009279">
    <property type="term" value="C:cell outer membrane"/>
    <property type="evidence" value="ECO:0007669"/>
    <property type="project" value="TreeGrafter"/>
</dbReference>
<accession>A0A318ECZ9</accession>
<keyword evidence="4" id="KW-0472">Membrane</keyword>
<dbReference type="Proteomes" id="UP000248330">
    <property type="component" value="Unassembled WGS sequence"/>
</dbReference>
<dbReference type="InterPro" id="IPR034718">
    <property type="entry name" value="RlpA"/>
</dbReference>
<keyword evidence="4" id="KW-1003">Cell membrane</keyword>
<name>A0A318ECZ9_9GAMM</name>
<comment type="similarity">
    <text evidence="4 5">Belongs to the RlpA family.</text>
</comment>
<evidence type="ECO:0000256" key="5">
    <source>
        <dbReference type="RuleBase" id="RU003495"/>
    </source>
</evidence>
<comment type="subcellular location">
    <subcellularLocation>
        <location evidence="4">Cell membrane</location>
        <topology evidence="4">Lipid-anchor</topology>
    </subcellularLocation>
</comment>
<dbReference type="NCBIfam" id="TIGR00413">
    <property type="entry name" value="rlpA"/>
    <property type="match status" value="1"/>
</dbReference>
<evidence type="ECO:0000256" key="3">
    <source>
        <dbReference type="ARBA" id="ARBA00023316"/>
    </source>
</evidence>
<keyword evidence="1 6" id="KW-0732">Signal</keyword>
<keyword evidence="4" id="KW-0564">Palmitate</keyword>
<dbReference type="GO" id="GO:0008932">
    <property type="term" value="F:lytic endotransglycosylase activity"/>
    <property type="evidence" value="ECO:0007669"/>
    <property type="project" value="UniProtKB-UniRule"/>
</dbReference>
<dbReference type="PANTHER" id="PTHR34183:SF1">
    <property type="entry name" value="ENDOLYTIC PEPTIDOGLYCAN TRANSGLYCOSYLASE RLPA"/>
    <property type="match status" value="1"/>
</dbReference>
<evidence type="ECO:0000256" key="4">
    <source>
        <dbReference type="HAMAP-Rule" id="MF_02071"/>
    </source>
</evidence>
<keyword evidence="2 4" id="KW-0456">Lyase</keyword>
<dbReference type="GO" id="GO:0000270">
    <property type="term" value="P:peptidoglycan metabolic process"/>
    <property type="evidence" value="ECO:0007669"/>
    <property type="project" value="UniProtKB-UniRule"/>
</dbReference>
<dbReference type="SUPFAM" id="SSF50685">
    <property type="entry name" value="Barwin-like endoglucanases"/>
    <property type="match status" value="1"/>
</dbReference>
<comment type="function">
    <text evidence="4">Lytic transglycosylase with a strong preference for naked glycan strands that lack stem peptides.</text>
</comment>
<dbReference type="Gene3D" id="3.30.70.1070">
    <property type="entry name" value="Sporulation related repeat"/>
    <property type="match status" value="1"/>
</dbReference>
<dbReference type="InterPro" id="IPR036908">
    <property type="entry name" value="RlpA-like_sf"/>
</dbReference>
<dbReference type="PROSITE" id="PS51724">
    <property type="entry name" value="SPOR"/>
    <property type="match status" value="1"/>
</dbReference>
<dbReference type="EC" id="4.2.2.-" evidence="4"/>